<dbReference type="PROSITE" id="PS50994">
    <property type="entry name" value="INTEGRASE"/>
    <property type="match status" value="1"/>
</dbReference>
<proteinExistence type="inferred from homology"/>
<dbReference type="InterPro" id="IPR054353">
    <property type="entry name" value="IstA-like_C"/>
</dbReference>
<dbReference type="InterPro" id="IPR000551">
    <property type="entry name" value="MerR-type_HTH_dom"/>
</dbReference>
<comment type="similarity">
    <text evidence="1">Belongs to the transposase IS21/IS408/IS1162 family.</text>
</comment>
<dbReference type="Pfam" id="PF22483">
    <property type="entry name" value="Mu-transpos_C_2"/>
    <property type="match status" value="1"/>
</dbReference>
<evidence type="ECO:0000256" key="2">
    <source>
        <dbReference type="SAM" id="MobiDB-lite"/>
    </source>
</evidence>
<evidence type="ECO:0000313" key="6">
    <source>
        <dbReference type="EMBL" id="MBA0085343.1"/>
    </source>
</evidence>
<evidence type="ECO:0000256" key="1">
    <source>
        <dbReference type="ARBA" id="ARBA00009277"/>
    </source>
</evidence>
<dbReference type="Proteomes" id="UP000567293">
    <property type="component" value="Unassembled WGS sequence"/>
</dbReference>
<dbReference type="InterPro" id="IPR012337">
    <property type="entry name" value="RNaseH-like_sf"/>
</dbReference>
<reference evidence="6" key="1">
    <citation type="submission" date="2020-06" db="EMBL/GenBank/DDBJ databases">
        <title>Legume-microbial interactions unlock mineral nutrients during tropical forest succession.</title>
        <authorList>
            <person name="Epihov D.Z."/>
        </authorList>
    </citation>
    <scope>NUCLEOTIDE SEQUENCE [LARGE SCALE GENOMIC DNA]</scope>
    <source>
        <strain evidence="6">Pan2503</strain>
    </source>
</reference>
<accession>A0A7V8NPV0</accession>
<evidence type="ECO:0000259" key="4">
    <source>
        <dbReference type="PROSITE" id="PS50937"/>
    </source>
</evidence>
<dbReference type="EMBL" id="JACDQQ010000975">
    <property type="protein sequence ID" value="MBA0085343.1"/>
    <property type="molecule type" value="Genomic_DNA"/>
</dbReference>
<dbReference type="GO" id="GO:0015074">
    <property type="term" value="P:DNA integration"/>
    <property type="evidence" value="ECO:0007669"/>
    <property type="project" value="InterPro"/>
</dbReference>
<dbReference type="InterPro" id="IPR036397">
    <property type="entry name" value="RNaseH_sf"/>
</dbReference>
<feature type="domain" description="Integrase catalytic" evidence="5">
    <location>
        <begin position="129"/>
        <end position="310"/>
    </location>
</feature>
<dbReference type="NCBIfam" id="NF033546">
    <property type="entry name" value="transpos_IS21"/>
    <property type="match status" value="1"/>
</dbReference>
<evidence type="ECO:0000259" key="5">
    <source>
        <dbReference type="PROSITE" id="PS50994"/>
    </source>
</evidence>
<feature type="region of interest" description="Disordered" evidence="2">
    <location>
        <begin position="481"/>
        <end position="508"/>
    </location>
</feature>
<comment type="caution">
    <text evidence="6">The sequence shown here is derived from an EMBL/GenBank/DDBJ whole genome shotgun (WGS) entry which is preliminary data.</text>
</comment>
<evidence type="ECO:0000313" key="7">
    <source>
        <dbReference type="Proteomes" id="UP000567293"/>
    </source>
</evidence>
<feature type="domain" description="HTH IS408-type" evidence="3">
    <location>
        <begin position="4"/>
        <end position="85"/>
    </location>
</feature>
<dbReference type="InterPro" id="IPR001584">
    <property type="entry name" value="Integrase_cat-core"/>
</dbReference>
<name>A0A7V8NPV0_9BACT</name>
<protein>
    <submittedName>
        <fullName evidence="6">IS21 family transposase</fullName>
    </submittedName>
</protein>
<dbReference type="GO" id="GO:0006355">
    <property type="term" value="P:regulation of DNA-templated transcription"/>
    <property type="evidence" value="ECO:0007669"/>
    <property type="project" value="InterPro"/>
</dbReference>
<dbReference type="PANTHER" id="PTHR35004:SF8">
    <property type="entry name" value="TRANSPOSASE RV3428C-RELATED"/>
    <property type="match status" value="1"/>
</dbReference>
<dbReference type="GO" id="GO:0003677">
    <property type="term" value="F:DNA binding"/>
    <property type="evidence" value="ECO:0007669"/>
    <property type="project" value="InterPro"/>
</dbReference>
<dbReference type="AlphaFoldDB" id="A0A7V8NPV0"/>
<keyword evidence="7" id="KW-1185">Reference proteome</keyword>
<feature type="domain" description="HTH merR-type" evidence="4">
    <location>
        <begin position="1"/>
        <end position="26"/>
    </location>
</feature>
<dbReference type="SUPFAM" id="SSF53098">
    <property type="entry name" value="Ribonuclease H-like"/>
    <property type="match status" value="1"/>
</dbReference>
<gene>
    <name evidence="6" type="ORF">HRJ53_10120</name>
</gene>
<dbReference type="PROSITE" id="PS50937">
    <property type="entry name" value="HTH_MERR_2"/>
    <property type="match status" value="1"/>
</dbReference>
<evidence type="ECO:0000259" key="3">
    <source>
        <dbReference type="PROSITE" id="PS50532"/>
    </source>
</evidence>
<dbReference type="Gene3D" id="3.30.420.10">
    <property type="entry name" value="Ribonuclease H-like superfamily/Ribonuclease H"/>
    <property type="match status" value="1"/>
</dbReference>
<dbReference type="PANTHER" id="PTHR35004">
    <property type="entry name" value="TRANSPOSASE RV3428C-RELATED"/>
    <property type="match status" value="1"/>
</dbReference>
<dbReference type="PROSITE" id="PS50532">
    <property type="entry name" value="HTH_IS408"/>
    <property type="match status" value="1"/>
</dbReference>
<dbReference type="InterPro" id="IPR017895">
    <property type="entry name" value="HTH_IS408/IS1162_type"/>
</dbReference>
<sequence>MRRVREVLRLRTAGVGLNEIARRVGVAPSTVRLTLKRLASAGLGWPLPAEMTDSALEAVLFAAIGTKQGHRRHVEPDWSEIHRELKRKHVTLTMLWDEYIERHPDGYRYSRFCELYRGWASRLSVTMRQAHAGGDKLFVDYAGDTVPVTVDRLTGQVRAAQIFVAVLGASNFTYAEASWTQTLADWIGAHTRAFAALGGVPKLLVPDNTKVAVIKACLYEPQVNRTYAEMAAHYDTAILPARPHRPRDKAKVEVAVLIIERWLLGRLRHRRFYSLAELNAAIRELLRQLNDERRIRRLGVTRRRLFEELDRPNLNALPAEPYCFAEWRLRRVGVDYHVELEGHFYSVPYRFARSEVEVRLTPRAVEIFLKGQRIAAHLRASGNHHHTTVPEHMPSSHRRYADWTVERIRREASTIGPATAALCELILERRPHPEQGFRACLGIVRLVRPFGAERLEAAAMRAIEIGTLTYGSLRSILDNKLDRQTPPPPPANGVPLLHPNIRGPRYYH</sequence>
<organism evidence="6 7">
    <name type="scientific">Candidatus Acidiferrum panamense</name>
    <dbReference type="NCBI Taxonomy" id="2741543"/>
    <lineage>
        <taxon>Bacteria</taxon>
        <taxon>Pseudomonadati</taxon>
        <taxon>Acidobacteriota</taxon>
        <taxon>Terriglobia</taxon>
        <taxon>Candidatus Acidiferrales</taxon>
        <taxon>Candidatus Acidiferrum</taxon>
    </lineage>
</organism>